<dbReference type="GO" id="GO:0016887">
    <property type="term" value="F:ATP hydrolysis activity"/>
    <property type="evidence" value="ECO:0007669"/>
    <property type="project" value="InterPro"/>
</dbReference>
<keyword evidence="1" id="KW-0547">Nucleotide-binding</keyword>
<evidence type="ECO:0000256" key="1">
    <source>
        <dbReference type="ARBA" id="ARBA00022741"/>
    </source>
</evidence>
<dbReference type="SUPFAM" id="SSF52540">
    <property type="entry name" value="P-loop containing nucleoside triphosphate hydrolases"/>
    <property type="match status" value="1"/>
</dbReference>
<dbReference type="NCBIfam" id="TIGR01978">
    <property type="entry name" value="sufC"/>
    <property type="match status" value="1"/>
</dbReference>
<dbReference type="InterPro" id="IPR003439">
    <property type="entry name" value="ABC_transporter-like_ATP-bd"/>
</dbReference>
<accession>A0A520KFP3</accession>
<protein>
    <submittedName>
        <fullName evidence="4">Fe-S cluster assembly ATPase SufC</fullName>
    </submittedName>
</protein>
<dbReference type="Gene3D" id="3.40.50.300">
    <property type="entry name" value="P-loop containing nucleotide triphosphate hydrolases"/>
    <property type="match status" value="1"/>
</dbReference>
<dbReference type="InterPro" id="IPR003593">
    <property type="entry name" value="AAA+_ATPase"/>
</dbReference>
<comment type="caution">
    <text evidence="4">The sequence shown here is derived from an EMBL/GenBank/DDBJ whole genome shotgun (WGS) entry which is preliminary data.</text>
</comment>
<dbReference type="CDD" id="cd03217">
    <property type="entry name" value="ABC_FeS_Assembly"/>
    <property type="match status" value="1"/>
</dbReference>
<dbReference type="InterPro" id="IPR027417">
    <property type="entry name" value="P-loop_NTPase"/>
</dbReference>
<evidence type="ECO:0000313" key="7">
    <source>
        <dbReference type="Proteomes" id="UP000317265"/>
    </source>
</evidence>
<dbReference type="SMART" id="SM00382">
    <property type="entry name" value="AAA"/>
    <property type="match status" value="1"/>
</dbReference>
<organism evidence="4 6">
    <name type="scientific">Thermoproteota archaeon</name>
    <dbReference type="NCBI Taxonomy" id="2056631"/>
    <lineage>
        <taxon>Archaea</taxon>
        <taxon>Thermoproteota</taxon>
    </lineage>
</organism>
<dbReference type="PROSITE" id="PS50893">
    <property type="entry name" value="ABC_TRANSPORTER_2"/>
    <property type="match status" value="1"/>
</dbReference>
<evidence type="ECO:0000256" key="2">
    <source>
        <dbReference type="ARBA" id="ARBA00022840"/>
    </source>
</evidence>
<dbReference type="Pfam" id="PF00005">
    <property type="entry name" value="ABC_tran"/>
    <property type="match status" value="1"/>
</dbReference>
<dbReference type="PANTHER" id="PTHR43204">
    <property type="entry name" value="ABC TRANSPORTER I FAMILY MEMBER 6, CHLOROPLASTIC"/>
    <property type="match status" value="1"/>
</dbReference>
<sequence length="265" mass="29708">MNINELYKAIKGFKLLLETDNLHVVVEGKEILKGINLSMEKGEVIAIMGHNASGKTTLVLTLAGFPRYIVSKGKIVFDGKDITNLTIYERAKLGIAVAFQSPPTIRGLRFGDMIAFAAGKNPWILKDSKFIEEILRKVDLEPSIYMDRELNVGFSGGERKRSELAQLFAMKPKLMILDEIDSGVDIDSLRILGNSLKNYIEENNCAVMIITHHRHILQYVKPNKVYIMSKGKIVLTGSYEELIPKIEALGYEALIKEVLKNELEG</sequence>
<reference evidence="5 7" key="1">
    <citation type="journal article" date="2019" name="Nat. Microbiol.">
        <title>Expanding anaerobic alkane metabolism in the domain of Archaea.</title>
        <authorList>
            <person name="Wang Y."/>
            <person name="Wegener G."/>
            <person name="Hou J."/>
            <person name="Wang F."/>
            <person name="Xiao X."/>
        </authorList>
    </citation>
    <scope>NUCLEOTIDE SEQUENCE [LARGE SCALE GENOMIC DNA]</scope>
    <source>
        <strain evidence="5">WYZ-LMO11</strain>
    </source>
</reference>
<dbReference type="GO" id="GO:0005524">
    <property type="term" value="F:ATP binding"/>
    <property type="evidence" value="ECO:0007669"/>
    <property type="project" value="UniProtKB-KW"/>
</dbReference>
<reference evidence="4 6" key="2">
    <citation type="journal article" date="2019" name="Nat. Microbiol.">
        <title>Wide diversity of methane and short-chain alkane metabolisms in uncultured archaea.</title>
        <authorList>
            <person name="Borrel G."/>
            <person name="Adam P.S."/>
            <person name="McKay L.J."/>
            <person name="Chen L.X."/>
            <person name="Sierra-Garcia I.N."/>
            <person name="Sieber C.M."/>
            <person name="Letourneur Q."/>
            <person name="Ghozlane A."/>
            <person name="Andersen G.L."/>
            <person name="Li W.J."/>
            <person name="Hallam S.J."/>
            <person name="Muyzer G."/>
            <person name="de Oliveira V.M."/>
            <person name="Inskeep W.P."/>
            <person name="Banfield J.F."/>
            <person name="Gribaldo S."/>
        </authorList>
    </citation>
    <scope>NUCLEOTIDE SEQUENCE [LARGE SCALE GENOMIC DNA]</scope>
    <source>
        <strain evidence="4">Verst-YHS</strain>
    </source>
</reference>
<feature type="domain" description="ABC transporter" evidence="3">
    <location>
        <begin position="17"/>
        <end position="255"/>
    </location>
</feature>
<evidence type="ECO:0000313" key="6">
    <source>
        <dbReference type="Proteomes" id="UP000316080"/>
    </source>
</evidence>
<evidence type="ECO:0000313" key="5">
    <source>
        <dbReference type="EMBL" id="TDA40020.1"/>
    </source>
</evidence>
<evidence type="ECO:0000313" key="4">
    <source>
        <dbReference type="EMBL" id="RZN56360.1"/>
    </source>
</evidence>
<dbReference type="PANTHER" id="PTHR43204:SF1">
    <property type="entry name" value="ABC TRANSPORTER I FAMILY MEMBER 6, CHLOROPLASTIC"/>
    <property type="match status" value="1"/>
</dbReference>
<gene>
    <name evidence="4" type="primary">sufC</name>
    <name evidence="5" type="ORF">DSO09_01450</name>
    <name evidence="4" type="ORF">EF809_03030</name>
</gene>
<proteinExistence type="predicted"/>
<dbReference type="Proteomes" id="UP000316080">
    <property type="component" value="Unassembled WGS sequence"/>
</dbReference>
<evidence type="ECO:0000259" key="3">
    <source>
        <dbReference type="PROSITE" id="PS50893"/>
    </source>
</evidence>
<dbReference type="AlphaFoldDB" id="A0A520KFP3"/>
<dbReference type="EMBL" id="QNVI01000016">
    <property type="protein sequence ID" value="TDA40020.1"/>
    <property type="molecule type" value="Genomic_DNA"/>
</dbReference>
<dbReference type="Proteomes" id="UP000317265">
    <property type="component" value="Unassembled WGS sequence"/>
</dbReference>
<dbReference type="EMBL" id="RXIH01000025">
    <property type="protein sequence ID" value="RZN56360.1"/>
    <property type="molecule type" value="Genomic_DNA"/>
</dbReference>
<name>A0A520KFP3_9CREN</name>
<dbReference type="InterPro" id="IPR010230">
    <property type="entry name" value="FeS-cluster_ATPase_SufC"/>
</dbReference>
<keyword evidence="2" id="KW-0067">ATP-binding</keyword>